<dbReference type="InterPro" id="IPR002156">
    <property type="entry name" value="RNaseH_domain"/>
</dbReference>
<proteinExistence type="predicted"/>
<dbReference type="Pfam" id="PF00078">
    <property type="entry name" value="RVT_1"/>
    <property type="match status" value="1"/>
</dbReference>
<dbReference type="GO" id="GO:0004523">
    <property type="term" value="F:RNA-DNA hybrid ribonuclease activity"/>
    <property type="evidence" value="ECO:0007669"/>
    <property type="project" value="InterPro"/>
</dbReference>
<dbReference type="OrthoDB" id="415724at2759"/>
<dbReference type="CDD" id="cd01647">
    <property type="entry name" value="RT_LTR"/>
    <property type="match status" value="1"/>
</dbReference>
<dbReference type="AlphaFoldDB" id="A0A2Z6MGH8"/>
<feature type="domain" description="RNase H type-1" evidence="3">
    <location>
        <begin position="971"/>
        <end position="1100"/>
    </location>
</feature>
<dbReference type="CDD" id="cd09279">
    <property type="entry name" value="RNase_HI_like"/>
    <property type="match status" value="1"/>
</dbReference>
<dbReference type="InterPro" id="IPR043502">
    <property type="entry name" value="DNA/RNA_pol_sf"/>
</dbReference>
<protein>
    <recommendedName>
        <fullName evidence="6">RNase H type-1 domain-containing protein</fullName>
    </recommendedName>
</protein>
<evidence type="ECO:0000256" key="1">
    <source>
        <dbReference type="SAM" id="Coils"/>
    </source>
</evidence>
<keyword evidence="1" id="KW-0175">Coiled coil</keyword>
<dbReference type="SUPFAM" id="SSF56672">
    <property type="entry name" value="DNA/RNA polymerases"/>
    <property type="match status" value="1"/>
</dbReference>
<dbReference type="EMBL" id="DF973439">
    <property type="protein sequence ID" value="GAU30911.1"/>
    <property type="molecule type" value="Genomic_DNA"/>
</dbReference>
<dbReference type="Pfam" id="PF13456">
    <property type="entry name" value="RVT_3"/>
    <property type="match status" value="1"/>
</dbReference>
<sequence length="1197" mass="136902">MFFHFLSVSVKVARRIWYKSTRVYNTRSRLKSKMNNFEEENHMLREQMTTMQTEIEKLTSMVASLMDTQNQTPAPVPQSSNALVPPPVSSAPLSTPQFVMPEGYPWGMPVGFLGEESRTVVSEIPHVQPAVPVPQFGNTLPQVTATVTAPLVHTIQQNQMPIFHAESVGGYDRVDDLQIKYDEIQREIRALRGKDLFGQDAHELCLVPDVVVPHKFKVPDFEKYKGSTCPKAHLIMDELRALAQKERESFKEYAQRWRELAAQIRPPVEEKELCKLFLHTLSLFFYEKMVGIVSRSFTEMVEMGMCLEEGVRQGRLIRENAPTNTAKKYGNSFSNDLTCAFHQGAPGHDVERCYALKKAVLELIRNKVLSFKDENPNVQNNSLPNHGSSVHFIQSCQETSTILSVKDIKSPLVPIHSKMCEAKLFSHDHATCEECLKKLQGCSRVQEDIQRLMDKGELVVTRKSEDVCVIVPEFNVSDRLEMIYNSGEPTVTPLVICLPGPMPYTSLRAVPYRYDATMLQDGVETPIPSLTSVDNIVDNSKILRSGCILPGIVQGKTNNSVEKTQIPDSSKTGERIYEDSDEVLKMIKRSELSINKPVEHNDPRPSPNFEFPVYEAIEEEDEEIPDEIRRLLDQEKRTIQPHEEVMELINLGSEEEKKEIRIGASLEASVKERPECPPVKQKLRTHPDMALKIKEEVQKQIDAGFLITSEYPQWLANIVPVPKKDGKVRMCVDYRDLNKASPKDDFPLPHIDVLVDNTAKSKVFSFMDDFSGYNKIKMAVEDREKTAFITPWGTFCYKVMPFGLTNAGATYQRGMTTLFHDMMHKEIEVYVDEIIVKSGTEEEHVEYILKMFQRLRKYRLRLNPNKCTFGVRSGKLLGFIVSQKGIEVDPDKVRAIREMPAPQTEKQMLLSEYDIEYRTQKAIKGSILADHLAHQPVEDYQPIKFDFPDEEIMYLKMKDCDEPVFGEGPDPESKWGLIFDGAVDVYGSGIGAIIVTPKGAHIPFTARLQFDCTNNIAEYEACIMGIEEAIDLRIKNIDIYGDSALVVNQIKGEWETRHSGLIPYRDYARRLLTFFNKVELHHIPRDENQMADALFTLSSMYRVNRRNEVPTISIRCLERPAYVFAAEEMVDDKPWFHDIKMFLQKQEYPPGASNKDKKTLRRLSSSFFLNEEVLYKRNFDMVLLRCVDKLEADLLMK</sequence>
<dbReference type="InterPro" id="IPR036397">
    <property type="entry name" value="RNaseH_sf"/>
</dbReference>
<dbReference type="PANTHER" id="PTHR48475:SF1">
    <property type="entry name" value="RNASE H TYPE-1 DOMAIN-CONTAINING PROTEIN"/>
    <property type="match status" value="1"/>
</dbReference>
<evidence type="ECO:0000313" key="5">
    <source>
        <dbReference type="Proteomes" id="UP000242715"/>
    </source>
</evidence>
<accession>A0A2Z6MGH8</accession>
<gene>
    <name evidence="4" type="ORF">TSUD_381260</name>
</gene>
<dbReference type="InterPro" id="IPR043128">
    <property type="entry name" value="Rev_trsase/Diguanyl_cyclase"/>
</dbReference>
<reference evidence="5" key="1">
    <citation type="journal article" date="2017" name="Front. Plant Sci.">
        <title>Climate Clever Clovers: New Paradigm to Reduce the Environmental Footprint of Ruminants by Breeding Low Methanogenic Forages Utilizing Haplotype Variation.</title>
        <authorList>
            <person name="Kaur P."/>
            <person name="Appels R."/>
            <person name="Bayer P.E."/>
            <person name="Keeble-Gagnere G."/>
            <person name="Wang J."/>
            <person name="Hirakawa H."/>
            <person name="Shirasawa K."/>
            <person name="Vercoe P."/>
            <person name="Stefanova K."/>
            <person name="Durmic Z."/>
            <person name="Nichols P."/>
            <person name="Revell C."/>
            <person name="Isobe S.N."/>
            <person name="Edwards D."/>
            <person name="Erskine W."/>
        </authorList>
    </citation>
    <scope>NUCLEOTIDE SEQUENCE [LARGE SCALE GENOMIC DNA]</scope>
    <source>
        <strain evidence="5">cv. Daliak</strain>
    </source>
</reference>
<evidence type="ECO:0000313" key="4">
    <source>
        <dbReference type="EMBL" id="GAU30911.1"/>
    </source>
</evidence>
<dbReference type="PANTHER" id="PTHR48475">
    <property type="entry name" value="RIBONUCLEASE H"/>
    <property type="match status" value="1"/>
</dbReference>
<dbReference type="PROSITE" id="PS50879">
    <property type="entry name" value="RNASE_H_1"/>
    <property type="match status" value="1"/>
</dbReference>
<dbReference type="InterPro" id="IPR000477">
    <property type="entry name" value="RT_dom"/>
</dbReference>
<keyword evidence="5" id="KW-1185">Reference proteome</keyword>
<evidence type="ECO:0000259" key="2">
    <source>
        <dbReference type="PROSITE" id="PS50878"/>
    </source>
</evidence>
<feature type="coiled-coil region" evidence="1">
    <location>
        <begin position="27"/>
        <end position="54"/>
    </location>
</feature>
<dbReference type="Gene3D" id="3.30.420.10">
    <property type="entry name" value="Ribonuclease H-like superfamily/Ribonuclease H"/>
    <property type="match status" value="1"/>
</dbReference>
<dbReference type="PROSITE" id="PS50878">
    <property type="entry name" value="RT_POL"/>
    <property type="match status" value="1"/>
</dbReference>
<organism evidence="4 5">
    <name type="scientific">Trifolium subterraneum</name>
    <name type="common">Subterranean clover</name>
    <dbReference type="NCBI Taxonomy" id="3900"/>
    <lineage>
        <taxon>Eukaryota</taxon>
        <taxon>Viridiplantae</taxon>
        <taxon>Streptophyta</taxon>
        <taxon>Embryophyta</taxon>
        <taxon>Tracheophyta</taxon>
        <taxon>Spermatophyta</taxon>
        <taxon>Magnoliopsida</taxon>
        <taxon>eudicotyledons</taxon>
        <taxon>Gunneridae</taxon>
        <taxon>Pentapetalae</taxon>
        <taxon>rosids</taxon>
        <taxon>fabids</taxon>
        <taxon>Fabales</taxon>
        <taxon>Fabaceae</taxon>
        <taxon>Papilionoideae</taxon>
        <taxon>50 kb inversion clade</taxon>
        <taxon>NPAAA clade</taxon>
        <taxon>Hologalegina</taxon>
        <taxon>IRL clade</taxon>
        <taxon>Trifolieae</taxon>
        <taxon>Trifolium</taxon>
    </lineage>
</organism>
<dbReference type="Proteomes" id="UP000242715">
    <property type="component" value="Unassembled WGS sequence"/>
</dbReference>
<dbReference type="Gene3D" id="3.30.70.270">
    <property type="match status" value="1"/>
</dbReference>
<evidence type="ECO:0008006" key="6">
    <source>
        <dbReference type="Google" id="ProtNLM"/>
    </source>
</evidence>
<evidence type="ECO:0000259" key="3">
    <source>
        <dbReference type="PROSITE" id="PS50879"/>
    </source>
</evidence>
<dbReference type="GO" id="GO:0003676">
    <property type="term" value="F:nucleic acid binding"/>
    <property type="evidence" value="ECO:0007669"/>
    <property type="project" value="InterPro"/>
</dbReference>
<dbReference type="Gene3D" id="3.10.10.10">
    <property type="entry name" value="HIV Type 1 Reverse Transcriptase, subunit A, domain 1"/>
    <property type="match status" value="1"/>
</dbReference>
<feature type="domain" description="Reverse transcriptase" evidence="2">
    <location>
        <begin position="702"/>
        <end position="881"/>
    </location>
</feature>
<name>A0A2Z6MGH8_TRISU</name>